<sequence length="260" mass="27961">MSMKRILILLLATGLTVSVTAQELRIAVAANAQFAARALVKAFREKTDAAATLIVSSSGKITAQVRQGAPFDLFLSADMQYPRMLSEEGYTLDTPRVYACGALVLWSLKERDISGGIGAAAGQDIARLAVANPKTAPYGVAALQAIRALRLYDRVKDKIVYGESISQVNQYLLSGAADLALTAKSVVMAPVMKGRGKWVEVDSRLYQPIDQGVVILRHAQGAGLEKAQAFYRFIFSPQGRAVFAAYGYVLPPLPPKGGER</sequence>
<evidence type="ECO:0000256" key="4">
    <source>
        <dbReference type="SAM" id="SignalP"/>
    </source>
</evidence>
<reference evidence="6" key="1">
    <citation type="journal article" date="2019" name="Int. J. Syst. Evol. Microbiol.">
        <title>The Global Catalogue of Microorganisms (GCM) 10K type strain sequencing project: providing services to taxonomists for standard genome sequencing and annotation.</title>
        <authorList>
            <consortium name="The Broad Institute Genomics Platform"/>
            <consortium name="The Broad Institute Genome Sequencing Center for Infectious Disease"/>
            <person name="Wu L."/>
            <person name="Ma J."/>
        </authorList>
    </citation>
    <scope>NUCLEOTIDE SEQUENCE [LARGE SCALE GENOMIC DNA]</scope>
    <source>
        <strain evidence="6">JCM 17664</strain>
    </source>
</reference>
<dbReference type="PANTHER" id="PTHR30632:SF14">
    <property type="entry name" value="TUNGSTATE_MOLYBDATE_CHROMATE-BINDING PROTEIN MODA"/>
    <property type="match status" value="1"/>
</dbReference>
<proteinExistence type="inferred from homology"/>
<dbReference type="NCBIfam" id="TIGR01256">
    <property type="entry name" value="modA"/>
    <property type="match status" value="1"/>
</dbReference>
<dbReference type="PANTHER" id="PTHR30632">
    <property type="entry name" value="MOLYBDATE-BINDING PERIPLASMIC PROTEIN"/>
    <property type="match status" value="1"/>
</dbReference>
<dbReference type="InterPro" id="IPR044084">
    <property type="entry name" value="AvModA-like_subst-bd"/>
</dbReference>
<evidence type="ECO:0000256" key="1">
    <source>
        <dbReference type="ARBA" id="ARBA00009175"/>
    </source>
</evidence>
<accession>A0ABP8FLH6</accession>
<dbReference type="InterPro" id="IPR005950">
    <property type="entry name" value="ModA"/>
</dbReference>
<comment type="similarity">
    <text evidence="1">Belongs to the bacterial solute-binding protein ModA family.</text>
</comment>
<feature type="chain" id="PRO_5046813483" evidence="4">
    <location>
        <begin position="22"/>
        <end position="260"/>
    </location>
</feature>
<dbReference type="Proteomes" id="UP001501207">
    <property type="component" value="Unassembled WGS sequence"/>
</dbReference>
<gene>
    <name evidence="5" type="primary">modA</name>
    <name evidence="5" type="ORF">GCM10023143_12640</name>
</gene>
<evidence type="ECO:0000256" key="2">
    <source>
        <dbReference type="ARBA" id="ARBA00022723"/>
    </source>
</evidence>
<keyword evidence="6" id="KW-1185">Reference proteome</keyword>
<protein>
    <submittedName>
        <fullName evidence="5">Molybdate ABC transporter substrate-binding protein</fullName>
    </submittedName>
</protein>
<dbReference type="SUPFAM" id="SSF53850">
    <property type="entry name" value="Periplasmic binding protein-like II"/>
    <property type="match status" value="1"/>
</dbReference>
<dbReference type="EMBL" id="BAABFN010000002">
    <property type="protein sequence ID" value="GAA4306601.1"/>
    <property type="molecule type" value="Genomic_DNA"/>
</dbReference>
<dbReference type="Gene3D" id="3.40.190.10">
    <property type="entry name" value="Periplasmic binding protein-like II"/>
    <property type="match status" value="2"/>
</dbReference>
<keyword evidence="2" id="KW-0479">Metal-binding</keyword>
<dbReference type="InterPro" id="IPR050682">
    <property type="entry name" value="ModA/WtpA"/>
</dbReference>
<dbReference type="Pfam" id="PF13531">
    <property type="entry name" value="SBP_bac_11"/>
    <property type="match status" value="1"/>
</dbReference>
<feature type="signal peptide" evidence="4">
    <location>
        <begin position="1"/>
        <end position="21"/>
    </location>
</feature>
<evidence type="ECO:0000256" key="3">
    <source>
        <dbReference type="ARBA" id="ARBA00022729"/>
    </source>
</evidence>
<name>A0ABP8FLH6_9BACT</name>
<dbReference type="CDD" id="cd13539">
    <property type="entry name" value="PBP2_AvModA"/>
    <property type="match status" value="1"/>
</dbReference>
<evidence type="ECO:0000313" key="6">
    <source>
        <dbReference type="Proteomes" id="UP001501207"/>
    </source>
</evidence>
<organism evidence="5 6">
    <name type="scientific">Compostibacter hankyongensis</name>
    <dbReference type="NCBI Taxonomy" id="1007089"/>
    <lineage>
        <taxon>Bacteria</taxon>
        <taxon>Pseudomonadati</taxon>
        <taxon>Bacteroidota</taxon>
        <taxon>Chitinophagia</taxon>
        <taxon>Chitinophagales</taxon>
        <taxon>Chitinophagaceae</taxon>
        <taxon>Compostibacter</taxon>
    </lineage>
</organism>
<dbReference type="PIRSF" id="PIRSF004846">
    <property type="entry name" value="ModA"/>
    <property type="match status" value="1"/>
</dbReference>
<keyword evidence="3 4" id="KW-0732">Signal</keyword>
<comment type="caution">
    <text evidence="5">The sequence shown here is derived from an EMBL/GenBank/DDBJ whole genome shotgun (WGS) entry which is preliminary data.</text>
</comment>
<evidence type="ECO:0000313" key="5">
    <source>
        <dbReference type="EMBL" id="GAA4306601.1"/>
    </source>
</evidence>